<dbReference type="RefSeq" id="WP_377328341.1">
    <property type="nucleotide sequence ID" value="NZ_JBHUMZ010000019.1"/>
</dbReference>
<reference evidence="3" key="1">
    <citation type="journal article" date="2019" name="Int. J. Syst. Evol. Microbiol.">
        <title>The Global Catalogue of Microorganisms (GCM) 10K type strain sequencing project: providing services to taxonomists for standard genome sequencing and annotation.</title>
        <authorList>
            <consortium name="The Broad Institute Genomics Platform"/>
            <consortium name="The Broad Institute Genome Sequencing Center for Infectious Disease"/>
            <person name="Wu L."/>
            <person name="Ma J."/>
        </authorList>
    </citation>
    <scope>NUCLEOTIDE SEQUENCE [LARGE SCALE GENOMIC DNA]</scope>
    <source>
        <strain evidence="3">TISTR 1571</strain>
    </source>
</reference>
<feature type="transmembrane region" description="Helical" evidence="1">
    <location>
        <begin position="21"/>
        <end position="39"/>
    </location>
</feature>
<feature type="transmembrane region" description="Helical" evidence="1">
    <location>
        <begin position="445"/>
        <end position="465"/>
    </location>
</feature>
<evidence type="ECO:0000256" key="1">
    <source>
        <dbReference type="SAM" id="Phobius"/>
    </source>
</evidence>
<feature type="transmembrane region" description="Helical" evidence="1">
    <location>
        <begin position="287"/>
        <end position="305"/>
    </location>
</feature>
<proteinExistence type="predicted"/>
<gene>
    <name evidence="2" type="ORF">ACFSW4_07095</name>
</gene>
<feature type="transmembrane region" description="Helical" evidence="1">
    <location>
        <begin position="365"/>
        <end position="387"/>
    </location>
</feature>
<accession>A0ABW5QAC5</accession>
<feature type="transmembrane region" description="Helical" evidence="1">
    <location>
        <begin position="95"/>
        <end position="118"/>
    </location>
</feature>
<keyword evidence="1" id="KW-1133">Transmembrane helix</keyword>
<keyword evidence="1" id="KW-0812">Transmembrane</keyword>
<feature type="transmembrane region" description="Helical" evidence="1">
    <location>
        <begin position="45"/>
        <end position="63"/>
    </location>
</feature>
<feature type="transmembrane region" description="Helical" evidence="1">
    <location>
        <begin position="202"/>
        <end position="231"/>
    </location>
</feature>
<sequence length="466" mass="53054">MDFVKIRRDNALRKRDIMNRLLFYLYTSYALLFILNLFIAWDGILTIQGVIGVLALIFSIRGANRTYQSIGIVFLIIALALMVTYDLPFQDLATYFTSMALLLTLLYFIPFINHYMIVGGYEQSLFNLLQKNTPNLGKFYVKSYLTSYTLTLFIFISTIPLVYSLVKEKTAHLSSQVTHQFATRAILRPFAAANTWSPIEVYIAMVVAFTGSSYLILLPVLFAFSITMLLIDASLGYMKFKHITFDGPDEDQEDLHVNRRHLTSLAGFLILFILVAAGVHLLSGLDFFESIILIIIPYTFLWAYATKKQRTFMRYTQKVWGDHIWTMQNFMVLLLPIGLFNEIISQTPILDAAMTSFAWLEQTPLLLFIFIQLSSMVLAFVGFHPLVTLSLQGLFVTPFLDTISPLSISVVMIVSVIANDMTGTFNIPITMLNQYFKRNPYQLTLWNIGYALTFGGVGVLIAWLLL</sequence>
<protein>
    <submittedName>
        <fullName evidence="2">Uncharacterized protein</fullName>
    </submittedName>
</protein>
<evidence type="ECO:0000313" key="3">
    <source>
        <dbReference type="Proteomes" id="UP001597452"/>
    </source>
</evidence>
<keyword evidence="3" id="KW-1185">Reference proteome</keyword>
<dbReference type="EMBL" id="JBHUMZ010000019">
    <property type="protein sequence ID" value="MFD2638622.1"/>
    <property type="molecule type" value="Genomic_DNA"/>
</dbReference>
<keyword evidence="1" id="KW-0472">Membrane</keyword>
<dbReference type="Proteomes" id="UP001597452">
    <property type="component" value="Unassembled WGS sequence"/>
</dbReference>
<evidence type="ECO:0000313" key="2">
    <source>
        <dbReference type="EMBL" id="MFD2638622.1"/>
    </source>
</evidence>
<feature type="transmembrane region" description="Helical" evidence="1">
    <location>
        <begin position="70"/>
        <end position="89"/>
    </location>
</feature>
<feature type="transmembrane region" description="Helical" evidence="1">
    <location>
        <begin position="139"/>
        <end position="163"/>
    </location>
</feature>
<name>A0ABW5QAC5_9BACI</name>
<organism evidence="2 3">
    <name type="scientific">Piscibacillus salipiscarius</name>
    <dbReference type="NCBI Taxonomy" id="299480"/>
    <lineage>
        <taxon>Bacteria</taxon>
        <taxon>Bacillati</taxon>
        <taxon>Bacillota</taxon>
        <taxon>Bacilli</taxon>
        <taxon>Bacillales</taxon>
        <taxon>Bacillaceae</taxon>
        <taxon>Piscibacillus</taxon>
    </lineage>
</organism>
<feature type="transmembrane region" description="Helical" evidence="1">
    <location>
        <begin position="262"/>
        <end position="281"/>
    </location>
</feature>
<comment type="caution">
    <text evidence="2">The sequence shown here is derived from an EMBL/GenBank/DDBJ whole genome shotgun (WGS) entry which is preliminary data.</text>
</comment>